<organism evidence="1 2">
    <name type="scientific">Halopseudomonas salegens</name>
    <dbReference type="NCBI Taxonomy" id="1434072"/>
    <lineage>
        <taxon>Bacteria</taxon>
        <taxon>Pseudomonadati</taxon>
        <taxon>Pseudomonadota</taxon>
        <taxon>Gammaproteobacteria</taxon>
        <taxon>Pseudomonadales</taxon>
        <taxon>Pseudomonadaceae</taxon>
        <taxon>Halopseudomonas</taxon>
    </lineage>
</organism>
<reference evidence="2" key="1">
    <citation type="submission" date="2016-10" db="EMBL/GenBank/DDBJ databases">
        <authorList>
            <person name="Varghese N."/>
            <person name="Submissions S."/>
        </authorList>
    </citation>
    <scope>NUCLEOTIDE SEQUENCE [LARGE SCALE GENOMIC DNA]</scope>
    <source>
        <strain evidence="2">CECT 8338</strain>
    </source>
</reference>
<evidence type="ECO:0000313" key="1">
    <source>
        <dbReference type="EMBL" id="SDU08077.1"/>
    </source>
</evidence>
<dbReference type="PROSITE" id="PS51257">
    <property type="entry name" value="PROKAR_LIPOPROTEIN"/>
    <property type="match status" value="1"/>
</dbReference>
<sequence>MSRSRTVPLPRWQQLLLALFAALLGCVLLITGSRLLVSGIAGYQVQAFIENWRQRNSEPNPIAWQVAADAADRAVRWHPGTSGYHLEQRGHLYQWQHYQHGYGDPAVADAREQSVVSLRQAIAARPSWPDNYLGLAHGKMQLWQLDSEFLQALDKAHYYGPWRPHIQAGLARISLQIWPQLPPSQQQQALETVQRSLRLNGRRHARQLLSLPLHTMTLSDVCARLSPDTPARDELCPAQASDQ</sequence>
<evidence type="ECO:0000313" key="2">
    <source>
        <dbReference type="Proteomes" id="UP000243924"/>
    </source>
</evidence>
<dbReference type="OrthoDB" id="6194880at2"/>
<protein>
    <submittedName>
        <fullName evidence="1">Uncharacterized protein</fullName>
    </submittedName>
</protein>
<accession>A0A1H2FL34</accession>
<gene>
    <name evidence="1" type="ORF">SAMN05216210_1641</name>
</gene>
<proteinExistence type="predicted"/>
<dbReference type="STRING" id="1434072.SAMN05216210_1641"/>
<name>A0A1H2FL34_9GAMM</name>
<dbReference type="Proteomes" id="UP000243924">
    <property type="component" value="Chromosome I"/>
</dbReference>
<dbReference type="AlphaFoldDB" id="A0A1H2FL34"/>
<dbReference type="RefSeq" id="WP_092385862.1">
    <property type="nucleotide sequence ID" value="NZ_LT629787.1"/>
</dbReference>
<keyword evidence="2" id="KW-1185">Reference proteome</keyword>
<dbReference type="EMBL" id="LT629787">
    <property type="protein sequence ID" value="SDU08077.1"/>
    <property type="molecule type" value="Genomic_DNA"/>
</dbReference>